<evidence type="ECO:0000313" key="4">
    <source>
        <dbReference type="Proteomes" id="UP001174677"/>
    </source>
</evidence>
<reference evidence="3 4" key="1">
    <citation type="journal article" date="2023" name="Plant Biotechnol. J.">
        <title>Chromosome-level wild Hevea brasiliensis genome provides new tools for genomic-assisted breeding and valuable loci to elevate rubber yield.</title>
        <authorList>
            <person name="Cheng H."/>
            <person name="Song X."/>
            <person name="Hu Y."/>
            <person name="Wu T."/>
            <person name="Yang Q."/>
            <person name="An Z."/>
            <person name="Feng S."/>
            <person name="Deng Z."/>
            <person name="Wu W."/>
            <person name="Zeng X."/>
            <person name="Tu M."/>
            <person name="Wang X."/>
            <person name="Huang H."/>
        </authorList>
    </citation>
    <scope>NUCLEOTIDE SEQUENCE [LARGE SCALE GENOMIC DNA]</scope>
    <source>
        <strain evidence="3">MT/VB/25A 57/8</strain>
    </source>
</reference>
<evidence type="ECO:0000313" key="3">
    <source>
        <dbReference type="EMBL" id="KAJ9135862.1"/>
    </source>
</evidence>
<dbReference type="PANTHER" id="PTHR34777">
    <property type="entry name" value="VQ MOTIF-CONTAINING PROTEIN 10"/>
    <property type="match status" value="1"/>
</dbReference>
<protein>
    <recommendedName>
        <fullName evidence="2">VQ domain-containing protein</fullName>
    </recommendedName>
</protein>
<dbReference type="Pfam" id="PF05678">
    <property type="entry name" value="VQ"/>
    <property type="match status" value="1"/>
</dbReference>
<feature type="domain" description="VQ" evidence="2">
    <location>
        <begin position="15"/>
        <end position="40"/>
    </location>
</feature>
<dbReference type="PANTHER" id="PTHR34777:SF25">
    <property type="entry name" value="VQ DOMAIN-CONTAINING PROTEIN"/>
    <property type="match status" value="1"/>
</dbReference>
<gene>
    <name evidence="3" type="ORF">P3X46_032990</name>
</gene>
<evidence type="ECO:0000256" key="1">
    <source>
        <dbReference type="SAM" id="MobiDB-lite"/>
    </source>
</evidence>
<organism evidence="3 4">
    <name type="scientific">Hevea brasiliensis</name>
    <name type="common">Para rubber tree</name>
    <name type="synonym">Siphonia brasiliensis</name>
    <dbReference type="NCBI Taxonomy" id="3981"/>
    <lineage>
        <taxon>Eukaryota</taxon>
        <taxon>Viridiplantae</taxon>
        <taxon>Streptophyta</taxon>
        <taxon>Embryophyta</taxon>
        <taxon>Tracheophyta</taxon>
        <taxon>Spermatophyta</taxon>
        <taxon>Magnoliopsida</taxon>
        <taxon>eudicotyledons</taxon>
        <taxon>Gunneridae</taxon>
        <taxon>Pentapetalae</taxon>
        <taxon>rosids</taxon>
        <taxon>fabids</taxon>
        <taxon>Malpighiales</taxon>
        <taxon>Euphorbiaceae</taxon>
        <taxon>Crotonoideae</taxon>
        <taxon>Micrandreae</taxon>
        <taxon>Hevea</taxon>
    </lineage>
</organism>
<feature type="compositionally biased region" description="Gly residues" evidence="1">
    <location>
        <begin position="70"/>
        <end position="80"/>
    </location>
</feature>
<keyword evidence="4" id="KW-1185">Reference proteome</keyword>
<dbReference type="InterPro" id="IPR008889">
    <property type="entry name" value="VQ"/>
</dbReference>
<proteinExistence type="predicted"/>
<evidence type="ECO:0000259" key="2">
    <source>
        <dbReference type="Pfam" id="PF05678"/>
    </source>
</evidence>
<dbReference type="InterPro" id="IPR039608">
    <property type="entry name" value="VQ_1/10"/>
</dbReference>
<name>A0ABQ9KF20_HEVBR</name>
<feature type="region of interest" description="Disordered" evidence="1">
    <location>
        <begin position="52"/>
        <end position="82"/>
    </location>
</feature>
<comment type="caution">
    <text evidence="3">The sequence shown here is derived from an EMBL/GenBank/DDBJ whole genome shotgun (WGS) entry which is preliminary data.</text>
</comment>
<dbReference type="Proteomes" id="UP001174677">
    <property type="component" value="Chromosome 18"/>
</dbReference>
<dbReference type="EMBL" id="JARPOI010000018">
    <property type="protein sequence ID" value="KAJ9135862.1"/>
    <property type="molecule type" value="Genomic_DNA"/>
</dbReference>
<sequence>MASASCSREEVKVVIIDTQYVVTDPLTFKSVVQSLTGKDSCVSLIEESSFAGGKRKREADSNGIIESSGGPSGGGGGGGAAAAAADWKLSKGLSFKDLDKMILELPPMEEWYQLWAQNNFL</sequence>
<accession>A0ABQ9KF20</accession>